<feature type="chain" id="PRO_5032424484" evidence="6">
    <location>
        <begin position="38"/>
        <end position="327"/>
    </location>
</feature>
<evidence type="ECO:0000256" key="5">
    <source>
        <dbReference type="SAM" id="MobiDB-lite"/>
    </source>
</evidence>
<sequence>MPTHRGTPRGILSAPIGRKTAGVMLAAGFVVSGSASAAMANGSSETGKNAGASTAPSTVTIPVALAEGDKAEGAYGAIVKKDRVEVKTDEKTDAQREQERREAEQREAQQREQERQERAERQERQERREAQQREERNQERENNRERNQERENNRERNQERENNRSERRNERQGDDDRRSSRDGQRSERRTSDRSDNNDQQSDRGSKKKRSSAPSNAGRGSSILATARSGIGTPYVWAGSTPSGWDCSGFTSWVYAQHGIHLPHSAAGQVAGAKRISASEARPGDLVYTPGHVGIYAGNGKIVDAGRSGKLTTERKLWNANWSYYRVG</sequence>
<comment type="caution">
    <text evidence="8">The sequence shown here is derived from an EMBL/GenBank/DDBJ whole genome shotgun (WGS) entry which is preliminary data.</text>
</comment>
<dbReference type="InterPro" id="IPR000064">
    <property type="entry name" value="NLP_P60_dom"/>
</dbReference>
<dbReference type="EMBL" id="JACHWP010000002">
    <property type="protein sequence ID" value="MBB3023027.1"/>
    <property type="molecule type" value="Genomic_DNA"/>
</dbReference>
<evidence type="ECO:0000256" key="2">
    <source>
        <dbReference type="ARBA" id="ARBA00022670"/>
    </source>
</evidence>
<evidence type="ECO:0000313" key="9">
    <source>
        <dbReference type="Proteomes" id="UP000568050"/>
    </source>
</evidence>
<keyword evidence="9" id="KW-1185">Reference proteome</keyword>
<keyword evidence="6" id="KW-0732">Signal</keyword>
<keyword evidence="3 8" id="KW-0378">Hydrolase</keyword>
<feature type="compositionally biased region" description="Basic and acidic residues" evidence="5">
    <location>
        <begin position="79"/>
        <end position="204"/>
    </location>
</feature>
<dbReference type="Proteomes" id="UP000568050">
    <property type="component" value="Unassembled WGS sequence"/>
</dbReference>
<accession>A0A839R026</accession>
<comment type="similarity">
    <text evidence="1">Belongs to the peptidase C40 family.</text>
</comment>
<dbReference type="Pfam" id="PF00877">
    <property type="entry name" value="NLPC_P60"/>
    <property type="match status" value="1"/>
</dbReference>
<evidence type="ECO:0000259" key="7">
    <source>
        <dbReference type="PROSITE" id="PS51935"/>
    </source>
</evidence>
<dbReference type="RefSeq" id="WP_183375783.1">
    <property type="nucleotide sequence ID" value="NZ_CBCSFZ010000001.1"/>
</dbReference>
<dbReference type="PROSITE" id="PS51935">
    <property type="entry name" value="NLPC_P60"/>
    <property type="match status" value="1"/>
</dbReference>
<dbReference type="Gene3D" id="3.90.1720.10">
    <property type="entry name" value="endopeptidase domain like (from Nostoc punctiforme)"/>
    <property type="match status" value="1"/>
</dbReference>
<evidence type="ECO:0000256" key="3">
    <source>
        <dbReference type="ARBA" id="ARBA00022801"/>
    </source>
</evidence>
<dbReference type="PANTHER" id="PTHR47053">
    <property type="entry name" value="MUREIN DD-ENDOPEPTIDASE MEPH-RELATED"/>
    <property type="match status" value="1"/>
</dbReference>
<proteinExistence type="inferred from homology"/>
<protein>
    <submittedName>
        <fullName evidence="8">Cell wall-associated NlpC family hydrolase</fullName>
    </submittedName>
</protein>
<evidence type="ECO:0000256" key="6">
    <source>
        <dbReference type="SAM" id="SignalP"/>
    </source>
</evidence>
<name>A0A839R026_9MICO</name>
<dbReference type="GO" id="GO:0008234">
    <property type="term" value="F:cysteine-type peptidase activity"/>
    <property type="evidence" value="ECO:0007669"/>
    <property type="project" value="UniProtKB-KW"/>
</dbReference>
<evidence type="ECO:0000256" key="4">
    <source>
        <dbReference type="ARBA" id="ARBA00022807"/>
    </source>
</evidence>
<feature type="compositionally biased region" description="Polar residues" evidence="5">
    <location>
        <begin position="45"/>
        <end position="60"/>
    </location>
</feature>
<evidence type="ECO:0000313" key="8">
    <source>
        <dbReference type="EMBL" id="MBB3023027.1"/>
    </source>
</evidence>
<keyword evidence="2" id="KW-0645">Protease</keyword>
<feature type="domain" description="NlpC/P60" evidence="7">
    <location>
        <begin position="216"/>
        <end position="327"/>
    </location>
</feature>
<dbReference type="SUPFAM" id="SSF54001">
    <property type="entry name" value="Cysteine proteinases"/>
    <property type="match status" value="1"/>
</dbReference>
<dbReference type="GO" id="GO:0006508">
    <property type="term" value="P:proteolysis"/>
    <property type="evidence" value="ECO:0007669"/>
    <property type="project" value="UniProtKB-KW"/>
</dbReference>
<feature type="signal peptide" evidence="6">
    <location>
        <begin position="1"/>
        <end position="37"/>
    </location>
</feature>
<dbReference type="InterPro" id="IPR038765">
    <property type="entry name" value="Papain-like_cys_pep_sf"/>
</dbReference>
<feature type="compositionally biased region" description="Low complexity" evidence="5">
    <location>
        <begin position="35"/>
        <end position="44"/>
    </location>
</feature>
<gene>
    <name evidence="8" type="ORF">FHX50_001310</name>
</gene>
<dbReference type="InterPro" id="IPR051202">
    <property type="entry name" value="Peptidase_C40"/>
</dbReference>
<dbReference type="AlphaFoldDB" id="A0A839R026"/>
<feature type="region of interest" description="Disordered" evidence="5">
    <location>
        <begin position="35"/>
        <end position="221"/>
    </location>
</feature>
<organism evidence="8 9">
    <name type="scientific">Helcobacillus massiliensis</name>
    <dbReference type="NCBI Taxonomy" id="521392"/>
    <lineage>
        <taxon>Bacteria</taxon>
        <taxon>Bacillati</taxon>
        <taxon>Actinomycetota</taxon>
        <taxon>Actinomycetes</taxon>
        <taxon>Micrococcales</taxon>
        <taxon>Dermabacteraceae</taxon>
        <taxon>Helcobacillus</taxon>
    </lineage>
</organism>
<dbReference type="PANTHER" id="PTHR47053:SF1">
    <property type="entry name" value="MUREIN DD-ENDOPEPTIDASE MEPH-RELATED"/>
    <property type="match status" value="1"/>
</dbReference>
<reference evidence="8 9" key="1">
    <citation type="submission" date="2020-08" db="EMBL/GenBank/DDBJ databases">
        <title>Sequencing the genomes of 1000 actinobacteria strains.</title>
        <authorList>
            <person name="Klenk H.-P."/>
        </authorList>
    </citation>
    <scope>NUCLEOTIDE SEQUENCE [LARGE SCALE GENOMIC DNA]</scope>
    <source>
        <strain evidence="8 9">DSM 23040</strain>
    </source>
</reference>
<evidence type="ECO:0000256" key="1">
    <source>
        <dbReference type="ARBA" id="ARBA00007074"/>
    </source>
</evidence>
<keyword evidence="4" id="KW-0788">Thiol protease</keyword>